<sequence length="256" mass="29102">MNENQQPLEGGFDMMRKLTSFLFVFLMCAGLAVAGENAPFKLNITLTAPLGTPERQGFLDLLVTEMLHRVGRVPDFEFAHEERGLRALDQGLDDGNLPRVAGLEKIYPNIRQVPGKVMDFNFQVFSKNPDVVIDGWESLRDYDVAFVTGWKILEQNVKARSITKVDTSDQLFSLLGRDRTQLVIYEKWQGLELINKLGLKGIVALEPPLITKEVFLYVNKRHEELIPNLEQALEQMKEDGSYQRIEDKTLGPLLKP</sequence>
<reference evidence="1 2" key="1">
    <citation type="submission" date="2016-11" db="EMBL/GenBank/DDBJ databases">
        <title>Mixed transmission modes and dynamic genome evolution in an obligate animal-bacterial symbiosis.</title>
        <authorList>
            <person name="Russell S.L."/>
            <person name="Corbett-Detig R.B."/>
            <person name="Cavanaugh C.M."/>
        </authorList>
    </citation>
    <scope>NUCLEOTIDE SEQUENCE [LARGE SCALE GENOMIC DNA]</scope>
    <source>
        <strain evidence="1">Se-Cadez</strain>
    </source>
</reference>
<evidence type="ECO:0000313" key="2">
    <source>
        <dbReference type="Proteomes" id="UP000190896"/>
    </source>
</evidence>
<protein>
    <submittedName>
        <fullName evidence="1">Uncharacterized protein</fullName>
    </submittedName>
</protein>
<accession>A0A1T2KSB0</accession>
<comment type="caution">
    <text evidence="1">The sequence shown here is derived from an EMBL/GenBank/DDBJ whole genome shotgun (WGS) entry which is preliminary data.</text>
</comment>
<name>A0A1T2KSB0_9GAMM</name>
<dbReference type="Proteomes" id="UP000190896">
    <property type="component" value="Unassembled WGS sequence"/>
</dbReference>
<proteinExistence type="predicted"/>
<keyword evidence="2" id="KW-1185">Reference proteome</keyword>
<dbReference type="SUPFAM" id="SSF53850">
    <property type="entry name" value="Periplasmic binding protein-like II"/>
    <property type="match status" value="1"/>
</dbReference>
<gene>
    <name evidence="1" type="ORF">BOW51_10625</name>
</gene>
<evidence type="ECO:0000313" key="1">
    <source>
        <dbReference type="EMBL" id="OOZ35743.1"/>
    </source>
</evidence>
<dbReference type="Gene3D" id="3.40.190.10">
    <property type="entry name" value="Periplasmic binding protein-like II"/>
    <property type="match status" value="2"/>
</dbReference>
<dbReference type="EMBL" id="MPRJ01000080">
    <property type="protein sequence ID" value="OOZ35743.1"/>
    <property type="molecule type" value="Genomic_DNA"/>
</dbReference>
<organism evidence="1 2">
    <name type="scientific">Solemya velesiana gill symbiont</name>
    <dbReference type="NCBI Taxonomy" id="1918948"/>
    <lineage>
        <taxon>Bacteria</taxon>
        <taxon>Pseudomonadati</taxon>
        <taxon>Pseudomonadota</taxon>
        <taxon>Gammaproteobacteria</taxon>
        <taxon>sulfur-oxidizing symbionts</taxon>
    </lineage>
</organism>
<dbReference type="AlphaFoldDB" id="A0A1T2KSB0"/>
<dbReference type="OrthoDB" id="6838256at2"/>